<sequence length="333" mass="37343">MPPTPCQCSILLFPPLPLHFCGLIHKTIESYPWLRAFSVGHGRRWQVAVGDSHLRLPTEKDGFPKVKFENSPSGHHRERKNYKPVSKCKKNWGLNGTCTTPKNMGNVPGQTWDSDSHLRASHQPASVEHNLSGSEESHFHAKEGFAVTGQALPFDQMASNFMEMHLDDCPGGGSIAPVLVLTRPQMKDADDSEAYTQQIFAYLEDMDFTIEKARNDYSYYGRVCIDTQEFSHVVEIYGYPPMFNRDDMLDAFIDFREEGLTIKRVDNTHALGIFSSESAALRALSIRHPLLKVRKLSKGTNKSRAKAVSCAEFIQSMREGPHKGTAEPEGQSC</sequence>
<proteinExistence type="predicted"/>
<dbReference type="InterPro" id="IPR039884">
    <property type="entry name" value="R3HC1/R3HCL"/>
</dbReference>
<dbReference type="AlphaFoldDB" id="A0A3B3R0B3"/>
<reference evidence="1" key="1">
    <citation type="submission" date="2025-08" db="UniProtKB">
        <authorList>
            <consortium name="Ensembl"/>
        </authorList>
    </citation>
    <scope>IDENTIFICATION</scope>
</reference>
<organism evidence="1 2">
    <name type="scientific">Paramormyrops kingsleyae</name>
    <dbReference type="NCBI Taxonomy" id="1676925"/>
    <lineage>
        <taxon>Eukaryota</taxon>
        <taxon>Metazoa</taxon>
        <taxon>Chordata</taxon>
        <taxon>Craniata</taxon>
        <taxon>Vertebrata</taxon>
        <taxon>Euteleostomi</taxon>
        <taxon>Actinopterygii</taxon>
        <taxon>Neopterygii</taxon>
        <taxon>Teleostei</taxon>
        <taxon>Osteoglossocephala</taxon>
        <taxon>Osteoglossomorpha</taxon>
        <taxon>Osteoglossiformes</taxon>
        <taxon>Mormyridae</taxon>
        <taxon>Paramormyrops</taxon>
    </lineage>
</organism>
<dbReference type="Proteomes" id="UP000261540">
    <property type="component" value="Unplaced"/>
</dbReference>
<reference evidence="1" key="2">
    <citation type="submission" date="2025-09" db="UniProtKB">
        <authorList>
            <consortium name="Ensembl"/>
        </authorList>
    </citation>
    <scope>IDENTIFICATION</scope>
</reference>
<protein>
    <submittedName>
        <fullName evidence="1">Uncharacterized protein</fullName>
    </submittedName>
</protein>
<name>A0A3B3R0B3_9TELE</name>
<dbReference type="Ensembl" id="ENSPKIT00000036587.1">
    <property type="protein sequence ID" value="ENSPKIP00000012202.1"/>
    <property type="gene ID" value="ENSPKIG00000000078.1"/>
</dbReference>
<accession>A0A3B3R0B3</accession>
<dbReference type="Gene3D" id="3.30.70.330">
    <property type="match status" value="1"/>
</dbReference>
<dbReference type="InterPro" id="IPR012677">
    <property type="entry name" value="Nucleotide-bd_a/b_plait_sf"/>
</dbReference>
<dbReference type="PANTHER" id="PTHR21678">
    <property type="entry name" value="GROWTH INHIBITION AND DIFFERENTIATION RELATED PROTEIN 88"/>
    <property type="match status" value="1"/>
</dbReference>
<dbReference type="GeneTree" id="ENSGT00530000063711"/>
<evidence type="ECO:0000313" key="2">
    <source>
        <dbReference type="Proteomes" id="UP000261540"/>
    </source>
</evidence>
<keyword evidence="2" id="KW-1185">Reference proteome</keyword>
<dbReference type="PANTHER" id="PTHR21678:SF6">
    <property type="entry name" value="R3H AND COILED-COIL DOMAIN-CONTAINING PROTEIN 1"/>
    <property type="match status" value="1"/>
</dbReference>
<evidence type="ECO:0000313" key="1">
    <source>
        <dbReference type="Ensembl" id="ENSPKIP00000012202.1"/>
    </source>
</evidence>